<feature type="transmembrane region" description="Helical" evidence="6">
    <location>
        <begin position="122"/>
        <end position="142"/>
    </location>
</feature>
<organism evidence="8 9">
    <name type="scientific">Hymenochirus boettgeri</name>
    <name type="common">Congo dwarf clawed frog</name>
    <dbReference type="NCBI Taxonomy" id="247094"/>
    <lineage>
        <taxon>Eukaryota</taxon>
        <taxon>Metazoa</taxon>
        <taxon>Chordata</taxon>
        <taxon>Craniata</taxon>
        <taxon>Vertebrata</taxon>
        <taxon>Euteleostomi</taxon>
        <taxon>Amphibia</taxon>
        <taxon>Batrachia</taxon>
        <taxon>Anura</taxon>
        <taxon>Pipoidea</taxon>
        <taxon>Pipidae</taxon>
        <taxon>Pipinae</taxon>
        <taxon>Hymenochirus</taxon>
    </lineage>
</organism>
<feature type="transmembrane region" description="Helical" evidence="6">
    <location>
        <begin position="279"/>
        <end position="298"/>
    </location>
</feature>
<evidence type="ECO:0000256" key="4">
    <source>
        <dbReference type="ARBA" id="ARBA00023160"/>
    </source>
</evidence>
<dbReference type="InterPro" id="IPR005804">
    <property type="entry name" value="FA_desaturase_dom"/>
</dbReference>
<dbReference type="PANTHER" id="PTHR19353:SF13">
    <property type="entry name" value="FATTY ACID DESATURASE 6"/>
    <property type="match status" value="1"/>
</dbReference>
<evidence type="ECO:0000256" key="1">
    <source>
        <dbReference type="ARBA" id="ARBA00022516"/>
    </source>
</evidence>
<keyword evidence="6" id="KW-0472">Membrane</keyword>
<feature type="transmembrane region" description="Helical" evidence="6">
    <location>
        <begin position="241"/>
        <end position="259"/>
    </location>
</feature>
<evidence type="ECO:0000256" key="3">
    <source>
        <dbReference type="ARBA" id="ARBA00023098"/>
    </source>
</evidence>
<evidence type="ECO:0000313" key="8">
    <source>
        <dbReference type="EMBL" id="KAG8446327.1"/>
    </source>
</evidence>
<gene>
    <name evidence="8" type="ORF">GDO86_013964</name>
</gene>
<reference evidence="8" key="1">
    <citation type="thesis" date="2020" institute="ProQuest LLC" country="789 East Eisenhower Parkway, Ann Arbor, MI, USA">
        <title>Comparative Genomics and Chromosome Evolution.</title>
        <authorList>
            <person name="Mudd A.B."/>
        </authorList>
    </citation>
    <scope>NUCLEOTIDE SEQUENCE</scope>
    <source>
        <strain evidence="8">Female2</strain>
        <tissue evidence="8">Blood</tissue>
    </source>
</reference>
<comment type="caution">
    <text evidence="8">The sequence shown here is derived from an EMBL/GenBank/DDBJ whole genome shotgun (WGS) entry which is preliminary data.</text>
</comment>
<dbReference type="GO" id="GO:0016020">
    <property type="term" value="C:membrane"/>
    <property type="evidence" value="ECO:0007669"/>
    <property type="project" value="TreeGrafter"/>
</dbReference>
<feature type="transmembrane region" description="Helical" evidence="6">
    <location>
        <begin position="209"/>
        <end position="229"/>
    </location>
</feature>
<accession>A0A8T2JSJ9</accession>
<dbReference type="AlphaFoldDB" id="A0A8T2JSJ9"/>
<keyword evidence="6" id="KW-1133">Transmembrane helix</keyword>
<dbReference type="GO" id="GO:0006633">
    <property type="term" value="P:fatty acid biosynthetic process"/>
    <property type="evidence" value="ECO:0007669"/>
    <property type="project" value="UniProtKB-KW"/>
</dbReference>
<dbReference type="GO" id="GO:0016717">
    <property type="term" value="F:oxidoreductase activity, acting on paired donors, with oxidation of a pair of donors resulting in the reduction of molecular oxygen to two molecules of water"/>
    <property type="evidence" value="ECO:0007669"/>
    <property type="project" value="TreeGrafter"/>
</dbReference>
<feature type="domain" description="Fatty acid desaturase" evidence="7">
    <location>
        <begin position="123"/>
        <end position="369"/>
    </location>
</feature>
<keyword evidence="1" id="KW-0444">Lipid biosynthesis</keyword>
<evidence type="ECO:0000313" key="9">
    <source>
        <dbReference type="Proteomes" id="UP000812440"/>
    </source>
</evidence>
<keyword evidence="4" id="KW-0275">Fatty acid biosynthesis</keyword>
<keyword evidence="9" id="KW-1185">Reference proteome</keyword>
<feature type="region of interest" description="Disordered" evidence="5">
    <location>
        <begin position="1"/>
        <end position="66"/>
    </location>
</feature>
<evidence type="ECO:0000259" key="7">
    <source>
        <dbReference type="Pfam" id="PF00487"/>
    </source>
</evidence>
<dbReference type="Proteomes" id="UP000812440">
    <property type="component" value="Chromosome 8_10"/>
</dbReference>
<protein>
    <recommendedName>
        <fullName evidence="7">Fatty acid desaturase domain-containing protein</fullName>
    </recommendedName>
</protein>
<dbReference type="PANTHER" id="PTHR19353">
    <property type="entry name" value="FATTY ACID DESATURASE 2"/>
    <property type="match status" value="1"/>
</dbReference>
<proteinExistence type="predicted"/>
<keyword evidence="2" id="KW-0276">Fatty acid metabolism</keyword>
<name>A0A8T2JSJ9_9PIPI</name>
<evidence type="ECO:0000256" key="6">
    <source>
        <dbReference type="SAM" id="Phobius"/>
    </source>
</evidence>
<feature type="compositionally biased region" description="Basic and acidic residues" evidence="5">
    <location>
        <begin position="1"/>
        <end position="37"/>
    </location>
</feature>
<sequence>MDEMAEKITSEDVNEQSKEEMCGVKHAEENMSLRERTLGNGNPTATSDTSQNNNCSHLNLNGLRSSTEEERDEGKLLLELSKLVWEEWRCSSWWERHGVDWTIIGLAMCSLPAGSLCLGSSSLLFFVLGILILGLANSVITIKGSHMASHRALCRSPTLGRFWATFFIEICSWLPVQYGEQGHVKIHHKHTNIIGLGDSRVWKAPCLNYLIYMFLAPLALPVLTLVIGLRHMMQMSCVRALGSLFCISLGLWGHLQFLVQTSGLSLQSALGCMFISRSLMAVPFIHVNIFQHIGLPMFSPSERPHRLKQMSYAVLNLHQNLLLDWTFGHSLISCHVEHHLFPAFSDHMCLKVKPIVSSFLCAHNLPYKEDTYMSRLRLFLNKYEEFMVLAPPITKLVELN</sequence>
<evidence type="ECO:0000256" key="5">
    <source>
        <dbReference type="SAM" id="MobiDB-lite"/>
    </source>
</evidence>
<dbReference type="Pfam" id="PF00487">
    <property type="entry name" value="FA_desaturase"/>
    <property type="match status" value="1"/>
</dbReference>
<feature type="compositionally biased region" description="Polar residues" evidence="5">
    <location>
        <begin position="39"/>
        <end position="65"/>
    </location>
</feature>
<dbReference type="EMBL" id="JAACNH010000003">
    <property type="protein sequence ID" value="KAG8446327.1"/>
    <property type="molecule type" value="Genomic_DNA"/>
</dbReference>
<dbReference type="OrthoDB" id="8734935at2759"/>
<dbReference type="InterPro" id="IPR012171">
    <property type="entry name" value="Fatty_acid_desaturase"/>
</dbReference>
<evidence type="ECO:0000256" key="2">
    <source>
        <dbReference type="ARBA" id="ARBA00022832"/>
    </source>
</evidence>
<keyword evidence="6" id="KW-0812">Transmembrane</keyword>
<keyword evidence="3" id="KW-0443">Lipid metabolism</keyword>